<dbReference type="SMART" id="SM00091">
    <property type="entry name" value="PAS"/>
    <property type="match status" value="1"/>
</dbReference>
<keyword evidence="6" id="KW-0547">Nucleotide-binding</keyword>
<dbReference type="InterPro" id="IPR003660">
    <property type="entry name" value="HAMP_dom"/>
</dbReference>
<evidence type="ECO:0000259" key="15">
    <source>
        <dbReference type="PROSITE" id="PS50113"/>
    </source>
</evidence>
<keyword evidence="4" id="KW-0808">Transferase</keyword>
<dbReference type="InterPro" id="IPR000014">
    <property type="entry name" value="PAS"/>
</dbReference>
<protein>
    <submittedName>
        <fullName evidence="17">PAS domain S-box protein</fullName>
    </submittedName>
</protein>
<proteinExistence type="predicted"/>
<dbReference type="PROSITE" id="PS50113">
    <property type="entry name" value="PAC"/>
    <property type="match status" value="1"/>
</dbReference>
<feature type="domain" description="HAMP" evidence="16">
    <location>
        <begin position="310"/>
        <end position="365"/>
    </location>
</feature>
<evidence type="ECO:0000259" key="14">
    <source>
        <dbReference type="PROSITE" id="PS50112"/>
    </source>
</evidence>
<evidence type="ECO:0000256" key="11">
    <source>
        <dbReference type="ARBA" id="ARBA00023136"/>
    </source>
</evidence>
<keyword evidence="2" id="KW-1003">Cell membrane</keyword>
<evidence type="ECO:0000313" key="18">
    <source>
        <dbReference type="Proteomes" id="UP000749471"/>
    </source>
</evidence>
<dbReference type="EMBL" id="JAHLPM010000002">
    <property type="protein sequence ID" value="MBU5436859.1"/>
    <property type="molecule type" value="Genomic_DNA"/>
</dbReference>
<feature type="transmembrane region" description="Helical" evidence="12">
    <location>
        <begin position="255"/>
        <end position="272"/>
    </location>
</feature>
<dbReference type="InterPro" id="IPR013767">
    <property type="entry name" value="PAS_fold"/>
</dbReference>
<dbReference type="PROSITE" id="PS50109">
    <property type="entry name" value="HIS_KIN"/>
    <property type="match status" value="1"/>
</dbReference>
<dbReference type="PANTHER" id="PTHR43065:SF10">
    <property type="entry name" value="PEROXIDE STRESS-ACTIVATED HISTIDINE KINASE MAK3"/>
    <property type="match status" value="1"/>
</dbReference>
<comment type="subcellular location">
    <subcellularLocation>
        <location evidence="1">Cell membrane</location>
        <topology evidence="1">Multi-pass membrane protein</topology>
    </subcellularLocation>
</comment>
<dbReference type="SMART" id="SM00388">
    <property type="entry name" value="HisKA"/>
    <property type="match status" value="1"/>
</dbReference>
<dbReference type="PROSITE" id="PS50112">
    <property type="entry name" value="PAS"/>
    <property type="match status" value="1"/>
</dbReference>
<keyword evidence="11 12" id="KW-0472">Membrane</keyword>
<name>A0ABS6E1T1_9FIRM</name>
<dbReference type="PROSITE" id="PS51257">
    <property type="entry name" value="PROKAR_LIPOPROTEIN"/>
    <property type="match status" value="1"/>
</dbReference>
<keyword evidence="10" id="KW-0902">Two-component regulatory system</keyword>
<keyword evidence="18" id="KW-1185">Reference proteome</keyword>
<evidence type="ECO:0000256" key="7">
    <source>
        <dbReference type="ARBA" id="ARBA00022777"/>
    </source>
</evidence>
<dbReference type="NCBIfam" id="TIGR00229">
    <property type="entry name" value="sensory_box"/>
    <property type="match status" value="1"/>
</dbReference>
<dbReference type="InterPro" id="IPR003661">
    <property type="entry name" value="HisK_dim/P_dom"/>
</dbReference>
<evidence type="ECO:0000256" key="5">
    <source>
        <dbReference type="ARBA" id="ARBA00022692"/>
    </source>
</evidence>
<keyword evidence="5 12" id="KW-0812">Transmembrane</keyword>
<evidence type="ECO:0000256" key="10">
    <source>
        <dbReference type="ARBA" id="ARBA00023012"/>
    </source>
</evidence>
<keyword evidence="8" id="KW-0067">ATP-binding</keyword>
<dbReference type="RefSeq" id="WP_216516414.1">
    <property type="nucleotide sequence ID" value="NZ_JAHLPM010000002.1"/>
</dbReference>
<keyword evidence="3" id="KW-0597">Phosphoprotein</keyword>
<organism evidence="17 18">
    <name type="scientific">Tissierella simiarum</name>
    <dbReference type="NCBI Taxonomy" id="2841534"/>
    <lineage>
        <taxon>Bacteria</taxon>
        <taxon>Bacillati</taxon>
        <taxon>Bacillota</taxon>
        <taxon>Tissierellia</taxon>
        <taxon>Tissierellales</taxon>
        <taxon>Tissierellaceae</taxon>
        <taxon>Tissierella</taxon>
    </lineage>
</organism>
<evidence type="ECO:0000256" key="6">
    <source>
        <dbReference type="ARBA" id="ARBA00022741"/>
    </source>
</evidence>
<dbReference type="Pfam" id="PF02743">
    <property type="entry name" value="dCache_1"/>
    <property type="match status" value="1"/>
</dbReference>
<gene>
    <name evidence="17" type="ORF">KQI42_02495</name>
</gene>
<evidence type="ECO:0000256" key="3">
    <source>
        <dbReference type="ARBA" id="ARBA00022553"/>
    </source>
</evidence>
<evidence type="ECO:0000256" key="1">
    <source>
        <dbReference type="ARBA" id="ARBA00004651"/>
    </source>
</evidence>
<dbReference type="CDD" id="cd00082">
    <property type="entry name" value="HisKA"/>
    <property type="match status" value="1"/>
</dbReference>
<evidence type="ECO:0000256" key="2">
    <source>
        <dbReference type="ARBA" id="ARBA00022475"/>
    </source>
</evidence>
<feature type="transmembrane region" description="Helical" evidence="12">
    <location>
        <begin position="292"/>
        <end position="309"/>
    </location>
</feature>
<feature type="transmembrane region" description="Helical" evidence="12">
    <location>
        <begin position="12"/>
        <end position="33"/>
    </location>
</feature>
<feature type="domain" description="PAC" evidence="15">
    <location>
        <begin position="450"/>
        <end position="502"/>
    </location>
</feature>
<comment type="caution">
    <text evidence="17">The sequence shown here is derived from an EMBL/GenBank/DDBJ whole genome shotgun (WGS) entry which is preliminary data.</text>
</comment>
<dbReference type="PROSITE" id="PS50885">
    <property type="entry name" value="HAMP"/>
    <property type="match status" value="1"/>
</dbReference>
<evidence type="ECO:0000256" key="12">
    <source>
        <dbReference type="SAM" id="Phobius"/>
    </source>
</evidence>
<evidence type="ECO:0000256" key="8">
    <source>
        <dbReference type="ARBA" id="ARBA00022840"/>
    </source>
</evidence>
<feature type="domain" description="PAS" evidence="14">
    <location>
        <begin position="377"/>
        <end position="428"/>
    </location>
</feature>
<evidence type="ECO:0000256" key="4">
    <source>
        <dbReference type="ARBA" id="ARBA00022679"/>
    </source>
</evidence>
<sequence>MNKHSLEFKIPFFIMIFALSCVLITGALLQFIIVENVEANILSKNLIISRMISEQIDIYINNAKDTVVTAANFSSQSHGDMSQIEREIFRIYDNFDYFDLIFYMNDEAQMKFAKPSNSHVRDRIYTDRDYYWESIHNNRVHISPLLISSVLGKPHFIISAPVYDINKQNTGLIGAGLPLDNIKKVVEKTQKHFSGNIWVTDDQGVIGVHPEIDSDSELIKIDSLGIQLLNVNHDVSRILEEKEEAIIRYTREDQTYYGAITFVPIVNWMIVVEQDERSIFYELVQLKKRLKIVILAVLSIALFLGLILAKKITNPIKKLVQQVRGWGRNIKAPKIETEEMTDCDEISELRDAFEDMTVRLDKNLHELEESYLREYELKQYLNNILKSVANGILVIDKKGKITVFNKQAEAISQYKAVDFINKNINEFLSIINLDLGDIIVNTMENNMVITDMEEVLINQLGEEVSISISSSPVLDNNKNIIGMVFLFRDLSRIKEIEKELKREDRIRTLGELSASIIHDIGNPLAGMGNLIEILKDKSYDMDVKAEVLDVLHKEIDDLNNLVINFLDFSRDAKFKKEQSNILDILNNAIKLLKYEMINKKIKLKIKKLKPDDSLVTYIDRRAIKQILINIIKNSIQAVDVGGTIDITIDKDSDYIWILVEDNGAGISKSQLENIFYPFYTTKEDGTGLGLSTAYKLIKEHKGQIDVKSNLGEGTEFKIILPLNDANN</sequence>
<dbReference type="Pfam" id="PF02518">
    <property type="entry name" value="HATPase_c"/>
    <property type="match status" value="1"/>
</dbReference>
<feature type="domain" description="Histidine kinase" evidence="13">
    <location>
        <begin position="515"/>
        <end position="724"/>
    </location>
</feature>
<accession>A0ABS6E1T1</accession>
<dbReference type="Pfam" id="PF00989">
    <property type="entry name" value="PAS"/>
    <property type="match status" value="1"/>
</dbReference>
<dbReference type="InterPro" id="IPR000700">
    <property type="entry name" value="PAS-assoc_C"/>
</dbReference>
<dbReference type="InterPro" id="IPR003594">
    <property type="entry name" value="HATPase_dom"/>
</dbReference>
<keyword evidence="7" id="KW-0418">Kinase</keyword>
<dbReference type="Proteomes" id="UP000749471">
    <property type="component" value="Unassembled WGS sequence"/>
</dbReference>
<dbReference type="Pfam" id="PF00512">
    <property type="entry name" value="HisKA"/>
    <property type="match status" value="1"/>
</dbReference>
<dbReference type="InterPro" id="IPR005467">
    <property type="entry name" value="His_kinase_dom"/>
</dbReference>
<dbReference type="CDD" id="cd00130">
    <property type="entry name" value="PAS"/>
    <property type="match status" value="1"/>
</dbReference>
<dbReference type="PANTHER" id="PTHR43065">
    <property type="entry name" value="SENSOR HISTIDINE KINASE"/>
    <property type="match status" value="1"/>
</dbReference>
<evidence type="ECO:0000259" key="13">
    <source>
        <dbReference type="PROSITE" id="PS50109"/>
    </source>
</evidence>
<evidence type="ECO:0000313" key="17">
    <source>
        <dbReference type="EMBL" id="MBU5436859.1"/>
    </source>
</evidence>
<keyword evidence="9 12" id="KW-1133">Transmembrane helix</keyword>
<evidence type="ECO:0000256" key="9">
    <source>
        <dbReference type="ARBA" id="ARBA00022989"/>
    </source>
</evidence>
<dbReference type="InterPro" id="IPR033479">
    <property type="entry name" value="dCache_1"/>
</dbReference>
<evidence type="ECO:0000259" key="16">
    <source>
        <dbReference type="PROSITE" id="PS50885"/>
    </source>
</evidence>
<dbReference type="SMART" id="SM00387">
    <property type="entry name" value="HATPase_c"/>
    <property type="match status" value="1"/>
</dbReference>
<reference evidence="17 18" key="1">
    <citation type="submission" date="2021-06" db="EMBL/GenBank/DDBJ databases">
        <authorList>
            <person name="Sun Q."/>
            <person name="Li D."/>
        </authorList>
    </citation>
    <scope>NUCLEOTIDE SEQUENCE [LARGE SCALE GENOMIC DNA]</scope>
    <source>
        <strain evidence="17 18">MSJ-40</strain>
    </source>
</reference>